<feature type="region of interest" description="Disordered" evidence="1">
    <location>
        <begin position="75"/>
        <end position="104"/>
    </location>
</feature>
<dbReference type="EMBL" id="JAHLDG010000001">
    <property type="protein sequence ID" value="MBU3218572.1"/>
    <property type="molecule type" value="Genomic_DNA"/>
</dbReference>
<dbReference type="Pfam" id="PF19610">
    <property type="entry name" value="DUF6115"/>
    <property type="match status" value="1"/>
</dbReference>
<protein>
    <submittedName>
        <fullName evidence="2">Uncharacterized protein</fullName>
    </submittedName>
</protein>
<comment type="caution">
    <text evidence="2">The sequence shown here is derived from an EMBL/GenBank/DDBJ whole genome shotgun (WGS) entry which is preliminary data.</text>
</comment>
<keyword evidence="3" id="KW-1185">Reference proteome</keyword>
<evidence type="ECO:0000256" key="1">
    <source>
        <dbReference type="SAM" id="MobiDB-lite"/>
    </source>
</evidence>
<feature type="compositionally biased region" description="Acidic residues" evidence="1">
    <location>
        <begin position="92"/>
        <end position="101"/>
    </location>
</feature>
<sequence length="143" mass="16507">MPIVLIIIAVLLIIFNIKAIKNEDKKFKDVLDEKERSMTPSDIAIGEIRKDVAESLLEIQQDIELLKHSVIKYDKEQDKENDKEEENKEDQNKEEENEEKTDENNKVTAVIKLLSIGKDVDEISTELNLGKGEVLLIKELYKK</sequence>
<name>A0ABS6BZB6_9CLOT</name>
<organism evidence="2 3">
    <name type="scientific">Clostridium algidicarnis</name>
    <dbReference type="NCBI Taxonomy" id="37659"/>
    <lineage>
        <taxon>Bacteria</taxon>
        <taxon>Bacillati</taxon>
        <taxon>Bacillota</taxon>
        <taxon>Clostridia</taxon>
        <taxon>Eubacteriales</taxon>
        <taxon>Clostridiaceae</taxon>
        <taxon>Clostridium</taxon>
    </lineage>
</organism>
<feature type="compositionally biased region" description="Basic and acidic residues" evidence="1">
    <location>
        <begin position="75"/>
        <end position="91"/>
    </location>
</feature>
<gene>
    <name evidence="2" type="ORF">KPL27_00420</name>
</gene>
<evidence type="ECO:0000313" key="2">
    <source>
        <dbReference type="EMBL" id="MBU3218572.1"/>
    </source>
</evidence>
<dbReference type="Proteomes" id="UP000740830">
    <property type="component" value="Unassembled WGS sequence"/>
</dbReference>
<dbReference type="InterPro" id="IPR046118">
    <property type="entry name" value="DUF6115"/>
</dbReference>
<reference evidence="2 3" key="1">
    <citation type="submission" date="2021-06" db="EMBL/GenBank/DDBJ databases">
        <title>Clostridia strains as spoilage organisms.</title>
        <authorList>
            <person name="Wambui J."/>
            <person name="Stephan R."/>
            <person name="Stevens M.J.A."/>
        </authorList>
    </citation>
    <scope>NUCLEOTIDE SEQUENCE [LARGE SCALE GENOMIC DNA]</scope>
    <source>
        <strain evidence="2 3">CM013</strain>
    </source>
</reference>
<proteinExistence type="predicted"/>
<evidence type="ECO:0000313" key="3">
    <source>
        <dbReference type="Proteomes" id="UP000740830"/>
    </source>
</evidence>
<accession>A0ABS6BZB6</accession>
<dbReference type="RefSeq" id="WP_216130900.1">
    <property type="nucleotide sequence ID" value="NZ_JAHLDG010000001.1"/>
</dbReference>